<evidence type="ECO:0000313" key="1">
    <source>
        <dbReference type="EMBL" id="USY17885.1"/>
    </source>
</evidence>
<sequence length="135" mass="15793">MNLLYRWDWNSWSRDLDPHTSDTDKLSLFFMLQRKTIACSIEITVTDAAERHGSEPVCPETIDRMNTWLLRTQEQFDLVQEGFAKLANPYGMSEGEELHSEDPRITKILDRGRSLRIEYAFDTLDGPYEPPRTRP</sequence>
<dbReference type="RefSeq" id="WP_254417375.1">
    <property type="nucleotide sequence ID" value="NZ_BAAAJB010000011.1"/>
</dbReference>
<organism evidence="1 2">
    <name type="scientific">Nocardiopsis exhalans</name>
    <dbReference type="NCBI Taxonomy" id="163604"/>
    <lineage>
        <taxon>Bacteria</taxon>
        <taxon>Bacillati</taxon>
        <taxon>Actinomycetota</taxon>
        <taxon>Actinomycetes</taxon>
        <taxon>Streptosporangiales</taxon>
        <taxon>Nocardiopsidaceae</taxon>
        <taxon>Nocardiopsis</taxon>
    </lineage>
</organism>
<dbReference type="Proteomes" id="UP001055940">
    <property type="component" value="Chromosome"/>
</dbReference>
<name>A0ABY5D4U7_9ACTN</name>
<accession>A0ABY5D4U7</accession>
<gene>
    <name evidence="1" type="ORF">NE857_21460</name>
</gene>
<reference evidence="1" key="1">
    <citation type="submission" date="2022-06" db="EMBL/GenBank/DDBJ databases">
        <authorList>
            <person name="Ping M."/>
        </authorList>
    </citation>
    <scope>NUCLEOTIDE SEQUENCE</scope>
    <source>
        <strain evidence="1">JCM11759T</strain>
    </source>
</reference>
<protein>
    <submittedName>
        <fullName evidence="1">Uncharacterized protein</fullName>
    </submittedName>
</protein>
<dbReference type="EMBL" id="CP099837">
    <property type="protein sequence ID" value="USY17885.1"/>
    <property type="molecule type" value="Genomic_DNA"/>
</dbReference>
<proteinExistence type="predicted"/>
<evidence type="ECO:0000313" key="2">
    <source>
        <dbReference type="Proteomes" id="UP001055940"/>
    </source>
</evidence>
<keyword evidence="2" id="KW-1185">Reference proteome</keyword>